<feature type="domain" description="Capsule synthesis protein CapA" evidence="4">
    <location>
        <begin position="102"/>
        <end position="347"/>
    </location>
</feature>
<feature type="signal peptide" evidence="3">
    <location>
        <begin position="1"/>
        <end position="27"/>
    </location>
</feature>
<proteinExistence type="inferred from homology"/>
<feature type="chain" id="PRO_5038536290" evidence="3">
    <location>
        <begin position="28"/>
        <end position="435"/>
    </location>
</feature>
<evidence type="ECO:0000313" key="5">
    <source>
        <dbReference type="EMBL" id="TRY19069.1"/>
    </source>
</evidence>
<evidence type="ECO:0000256" key="3">
    <source>
        <dbReference type="SAM" id="SignalP"/>
    </source>
</evidence>
<keyword evidence="6" id="KW-1185">Reference proteome</keyword>
<dbReference type="AlphaFoldDB" id="A0A553K2Z7"/>
<dbReference type="Gene3D" id="3.60.21.10">
    <property type="match status" value="1"/>
</dbReference>
<dbReference type="PROSITE" id="PS51257">
    <property type="entry name" value="PROKAR_LIPOPROTEIN"/>
    <property type="match status" value="1"/>
</dbReference>
<dbReference type="EMBL" id="VKKG01000002">
    <property type="protein sequence ID" value="TRY19069.1"/>
    <property type="molecule type" value="Genomic_DNA"/>
</dbReference>
<dbReference type="SMART" id="SM00854">
    <property type="entry name" value="PGA_cap"/>
    <property type="match status" value="1"/>
</dbReference>
<evidence type="ECO:0000259" key="4">
    <source>
        <dbReference type="SMART" id="SM00854"/>
    </source>
</evidence>
<accession>A0A553K2Z7</accession>
<comment type="similarity">
    <text evidence="1">Belongs to the CapA family.</text>
</comment>
<name>A0A553K2Z7_9ACTN</name>
<dbReference type="PANTHER" id="PTHR33393">
    <property type="entry name" value="POLYGLUTAMINE SYNTHESIS ACCESSORY PROTEIN RV0574C-RELATED"/>
    <property type="match status" value="1"/>
</dbReference>
<dbReference type="InterPro" id="IPR029052">
    <property type="entry name" value="Metallo-depent_PP-like"/>
</dbReference>
<evidence type="ECO:0000313" key="6">
    <source>
        <dbReference type="Proteomes" id="UP000317638"/>
    </source>
</evidence>
<feature type="compositionally biased region" description="Low complexity" evidence="2">
    <location>
        <begin position="45"/>
        <end position="89"/>
    </location>
</feature>
<evidence type="ECO:0000256" key="2">
    <source>
        <dbReference type="SAM" id="MobiDB-lite"/>
    </source>
</evidence>
<dbReference type="InterPro" id="IPR052169">
    <property type="entry name" value="CW_Biosynth-Accessory"/>
</dbReference>
<dbReference type="CDD" id="cd07381">
    <property type="entry name" value="MPP_CapA"/>
    <property type="match status" value="1"/>
</dbReference>
<comment type="caution">
    <text evidence="5">The sequence shown here is derived from an EMBL/GenBank/DDBJ whole genome shotgun (WGS) entry which is preliminary data.</text>
</comment>
<organism evidence="5 6">
    <name type="scientific">Tessaracoccus rhinocerotis</name>
    <dbReference type="NCBI Taxonomy" id="1689449"/>
    <lineage>
        <taxon>Bacteria</taxon>
        <taxon>Bacillati</taxon>
        <taxon>Actinomycetota</taxon>
        <taxon>Actinomycetes</taxon>
        <taxon>Propionibacteriales</taxon>
        <taxon>Propionibacteriaceae</taxon>
        <taxon>Tessaracoccus</taxon>
    </lineage>
</organism>
<keyword evidence="3" id="KW-0732">Signal</keyword>
<protein>
    <submittedName>
        <fullName evidence="5">CapA family protein</fullName>
    </submittedName>
</protein>
<dbReference type="Proteomes" id="UP000317638">
    <property type="component" value="Unassembled WGS sequence"/>
</dbReference>
<sequence>MAPRSRNAPRRWVTAAFVLTLSSCAPAGLGTGSASPSAPHSEDQVSPGPAVTPPTASATASPGTTARESPSPTTTSSPPGTSTSPTATRPRSEGPSGPHSVTINFSGDLLWHDTLWESARVDGGGSMDFAPQLAALEERVGAADVAICHSEVPFAEAGGPYSDYPMFKAPQEIAPALAGVGWDVCTTASNHSLDAGLAGLARNIEVHRANGILTAGTYASAEDRNTPVVLTTADGVGVAVVSSTYGTNGIPLPEDAPWSVSLMDVEDTLAQAARARSAGADIVVVHMHAGTEYESTPSQQQVAFATALTASEDVDLVIGQHAHVVQPVTRMNGKWVAYGAGNLMAQSGPAQPWTYDGYLATFTFSERADGTFTSTSGEFAPTMITKYRPGSPARVLVVSDALAAANAQDAKLLRESAARTRAIVLSAGVEGLVER</sequence>
<reference evidence="5 6" key="1">
    <citation type="submission" date="2019-07" db="EMBL/GenBank/DDBJ databases">
        <authorList>
            <person name="Zhou L.-Y."/>
        </authorList>
    </citation>
    <scope>NUCLEOTIDE SEQUENCE [LARGE SCALE GENOMIC DNA]</scope>
    <source>
        <strain evidence="5 6">YIM 101269</strain>
    </source>
</reference>
<feature type="region of interest" description="Disordered" evidence="2">
    <location>
        <begin position="25"/>
        <end position="101"/>
    </location>
</feature>
<dbReference type="OrthoDB" id="9810718at2"/>
<dbReference type="InterPro" id="IPR019079">
    <property type="entry name" value="Capsule_synth_CapA"/>
</dbReference>
<gene>
    <name evidence="5" type="ORF">FOJ82_08215</name>
</gene>
<dbReference type="SUPFAM" id="SSF56300">
    <property type="entry name" value="Metallo-dependent phosphatases"/>
    <property type="match status" value="1"/>
</dbReference>
<dbReference type="Pfam" id="PF09587">
    <property type="entry name" value="PGA_cap"/>
    <property type="match status" value="1"/>
</dbReference>
<evidence type="ECO:0000256" key="1">
    <source>
        <dbReference type="ARBA" id="ARBA00005662"/>
    </source>
</evidence>
<dbReference type="PANTHER" id="PTHR33393:SF13">
    <property type="entry name" value="PGA BIOSYNTHESIS PROTEIN CAPA"/>
    <property type="match status" value="1"/>
</dbReference>